<reference evidence="7 8" key="1">
    <citation type="submission" date="2024-09" db="EMBL/GenBank/DDBJ databases">
        <authorList>
            <person name="Sun Q."/>
            <person name="Mori K."/>
        </authorList>
    </citation>
    <scope>NUCLEOTIDE SEQUENCE [LARGE SCALE GENOMIC DNA]</scope>
    <source>
        <strain evidence="7 8">CCM 8626</strain>
    </source>
</reference>
<evidence type="ECO:0000256" key="3">
    <source>
        <dbReference type="ARBA" id="ARBA00022729"/>
    </source>
</evidence>
<comment type="caution">
    <text evidence="7">The sequence shown here is derived from an EMBL/GenBank/DDBJ whole genome shotgun (WGS) entry which is preliminary data.</text>
</comment>
<dbReference type="EMBL" id="JBHLXG010000038">
    <property type="protein sequence ID" value="MFC0229389.1"/>
    <property type="molecule type" value="Genomic_DNA"/>
</dbReference>
<dbReference type="PANTHER" id="PTHR33420">
    <property type="entry name" value="FIMBRIAL SUBUNIT ELFA-RELATED"/>
    <property type="match status" value="1"/>
</dbReference>
<dbReference type="Gene3D" id="2.60.40.1090">
    <property type="entry name" value="Fimbrial-type adhesion domain"/>
    <property type="match status" value="1"/>
</dbReference>
<evidence type="ECO:0000256" key="5">
    <source>
        <dbReference type="SAM" id="SignalP"/>
    </source>
</evidence>
<keyword evidence="3 5" id="KW-0732">Signal</keyword>
<protein>
    <submittedName>
        <fullName evidence="7">Fimbrial protein</fullName>
    </submittedName>
</protein>
<gene>
    <name evidence="7" type="ORF">ACFFJ3_23310</name>
</gene>
<dbReference type="Proteomes" id="UP001589792">
    <property type="component" value="Unassembled WGS sequence"/>
</dbReference>
<sequence>MRIFWKSFAFLLISCTSTLQAADVIFNITGIIKNASCSVSFGNNQTVPLGTFSTGYLNSVGKKTPLQPFMIKLDNCPNNYDDVQVTFEGDIDAGNPQLLALQPGGAQNVGVAIYDSDKTSLIPINTASSGKSVSTTQETTLTFYAAYQSTGTVTEGAANADVSFTVSYN</sequence>
<organism evidence="7 8">
    <name type="scientific">Serratia aquatilis</name>
    <dbReference type="NCBI Taxonomy" id="1737515"/>
    <lineage>
        <taxon>Bacteria</taxon>
        <taxon>Pseudomonadati</taxon>
        <taxon>Pseudomonadota</taxon>
        <taxon>Gammaproteobacteria</taxon>
        <taxon>Enterobacterales</taxon>
        <taxon>Yersiniaceae</taxon>
        <taxon>Serratia</taxon>
    </lineage>
</organism>
<feature type="domain" description="Fimbrial-type adhesion" evidence="6">
    <location>
        <begin position="27"/>
        <end position="168"/>
    </location>
</feature>
<feature type="chain" id="PRO_5046987922" evidence="5">
    <location>
        <begin position="22"/>
        <end position="169"/>
    </location>
</feature>
<proteinExistence type="inferred from homology"/>
<feature type="signal peptide" evidence="5">
    <location>
        <begin position="1"/>
        <end position="21"/>
    </location>
</feature>
<name>A0ABV6EK58_9GAMM</name>
<evidence type="ECO:0000313" key="7">
    <source>
        <dbReference type="EMBL" id="MFC0229389.1"/>
    </source>
</evidence>
<evidence type="ECO:0000256" key="4">
    <source>
        <dbReference type="ARBA" id="ARBA00023263"/>
    </source>
</evidence>
<evidence type="ECO:0000259" key="6">
    <source>
        <dbReference type="Pfam" id="PF00419"/>
    </source>
</evidence>
<comment type="similarity">
    <text evidence="2">Belongs to the fimbrial protein family.</text>
</comment>
<dbReference type="Pfam" id="PF00419">
    <property type="entry name" value="Fimbrial"/>
    <property type="match status" value="1"/>
</dbReference>
<dbReference type="SUPFAM" id="SSF49401">
    <property type="entry name" value="Bacterial adhesins"/>
    <property type="match status" value="1"/>
</dbReference>
<dbReference type="InterPro" id="IPR050263">
    <property type="entry name" value="Bact_Fimbrial_Adh_Pro"/>
</dbReference>
<keyword evidence="8" id="KW-1185">Reference proteome</keyword>
<dbReference type="InterPro" id="IPR036937">
    <property type="entry name" value="Adhesion_dom_fimbrial_sf"/>
</dbReference>
<evidence type="ECO:0000256" key="1">
    <source>
        <dbReference type="ARBA" id="ARBA00004561"/>
    </source>
</evidence>
<comment type="subcellular location">
    <subcellularLocation>
        <location evidence="1">Fimbrium</location>
    </subcellularLocation>
</comment>
<evidence type="ECO:0000256" key="2">
    <source>
        <dbReference type="ARBA" id="ARBA00006671"/>
    </source>
</evidence>
<dbReference type="InterPro" id="IPR000259">
    <property type="entry name" value="Adhesion_dom_fimbrial"/>
</dbReference>
<keyword evidence="4" id="KW-0281">Fimbrium</keyword>
<evidence type="ECO:0000313" key="8">
    <source>
        <dbReference type="Proteomes" id="UP001589792"/>
    </source>
</evidence>
<dbReference type="PANTHER" id="PTHR33420:SF3">
    <property type="entry name" value="FIMBRIAL SUBUNIT ELFA"/>
    <property type="match status" value="1"/>
</dbReference>
<dbReference type="RefSeq" id="WP_380680542.1">
    <property type="nucleotide sequence ID" value="NZ_CP173186.1"/>
</dbReference>
<accession>A0ABV6EK58</accession>
<dbReference type="InterPro" id="IPR008966">
    <property type="entry name" value="Adhesion_dom_sf"/>
</dbReference>